<evidence type="ECO:0000256" key="2">
    <source>
        <dbReference type="ARBA" id="ARBA00008473"/>
    </source>
</evidence>
<dbReference type="Pfam" id="PF12352">
    <property type="entry name" value="V-SNARE_C"/>
    <property type="match status" value="1"/>
</dbReference>
<organism evidence="10">
    <name type="scientific">Blastocystis hominis</name>
    <dbReference type="NCBI Taxonomy" id="12968"/>
    <lineage>
        <taxon>Eukaryota</taxon>
        <taxon>Sar</taxon>
        <taxon>Stramenopiles</taxon>
        <taxon>Bigyra</taxon>
        <taxon>Opalozoa</taxon>
        <taxon>Opalinata</taxon>
        <taxon>Blastocystidae</taxon>
        <taxon>Blastocystis</taxon>
    </lineage>
</organism>
<evidence type="ECO:0000256" key="3">
    <source>
        <dbReference type="ARBA" id="ARBA00022448"/>
    </source>
</evidence>
<evidence type="ECO:0000256" key="9">
    <source>
        <dbReference type="SAM" id="Phobius"/>
    </source>
</evidence>
<keyword evidence="6 9" id="KW-1133">Transmembrane helix</keyword>
<evidence type="ECO:0000256" key="1">
    <source>
        <dbReference type="ARBA" id="ARBA00004409"/>
    </source>
</evidence>
<evidence type="ECO:0000256" key="4">
    <source>
        <dbReference type="ARBA" id="ARBA00022692"/>
    </source>
</evidence>
<dbReference type="PANTHER" id="PTHR21094:SF2">
    <property type="entry name" value="GOLGI SNAP RECEPTOR COMPLEX MEMBER 1"/>
    <property type="match status" value="1"/>
</dbReference>
<keyword evidence="5" id="KW-0653">Protein transport</keyword>
<keyword evidence="7" id="KW-0333">Golgi apparatus</keyword>
<dbReference type="PANTHER" id="PTHR21094">
    <property type="entry name" value="GOS-28 SNARE- RELATED"/>
    <property type="match status" value="1"/>
</dbReference>
<evidence type="ECO:0000313" key="10">
    <source>
        <dbReference type="EMBL" id="CBK23604.2"/>
    </source>
</evidence>
<dbReference type="RefSeq" id="XP_012897652.1">
    <property type="nucleotide sequence ID" value="XM_013042198.1"/>
</dbReference>
<keyword evidence="8 9" id="KW-0472">Membrane</keyword>
<comment type="subcellular location">
    <subcellularLocation>
        <location evidence="1">Golgi apparatus membrane</location>
        <topology evidence="1">Single-pass type IV membrane protein</topology>
    </subcellularLocation>
</comment>
<dbReference type="GeneID" id="24920544"/>
<evidence type="ECO:0008006" key="12">
    <source>
        <dbReference type="Google" id="ProtNLM"/>
    </source>
</evidence>
<keyword evidence="11" id="KW-1185">Reference proteome</keyword>
<gene>
    <name evidence="10" type="ORF">GSBLH_T00003443001</name>
</gene>
<sequence>MASWNVVLSNTRIIENRLQSKLQLYSSAIRNFDISCPNIEKQSEDIENMCESIQTMIRNYVTSLDELVKIADYQADPKYNSIIERQKAVLVDFRKDFNRINDILSLKRERQQLLHPQHVHSFSIDCFLFLISSMSSEDSDVKALLKERGAVHASLQMADSYLDRAAESHSLLVNQRKRLESSRSKVLSVFTRLPMVNELMRKIGDKKTRDNLIVAVVMACCIFFCIWYILHSLLFYTNMRQIAYYTSQEQINDVAFHRLDQLPDSLRNHFVRLVHFGPIVDQTGQMDLHSPQSLKVLSSHRDQRGNLHNSRLALDQSLVVLEICQMSRFHASHRCLGTRNMAS</sequence>
<protein>
    <recommendedName>
        <fullName evidence="12">Golgi SNAP receptor complex member 1</fullName>
    </recommendedName>
</protein>
<dbReference type="GO" id="GO:0005484">
    <property type="term" value="F:SNAP receptor activity"/>
    <property type="evidence" value="ECO:0007669"/>
    <property type="project" value="TreeGrafter"/>
</dbReference>
<dbReference type="GO" id="GO:0000139">
    <property type="term" value="C:Golgi membrane"/>
    <property type="evidence" value="ECO:0007669"/>
    <property type="project" value="UniProtKB-SubCell"/>
</dbReference>
<evidence type="ECO:0000256" key="5">
    <source>
        <dbReference type="ARBA" id="ARBA00022927"/>
    </source>
</evidence>
<dbReference type="GO" id="GO:0006888">
    <property type="term" value="P:endoplasmic reticulum to Golgi vesicle-mediated transport"/>
    <property type="evidence" value="ECO:0007669"/>
    <property type="project" value="InterPro"/>
</dbReference>
<evidence type="ECO:0000256" key="7">
    <source>
        <dbReference type="ARBA" id="ARBA00023034"/>
    </source>
</evidence>
<feature type="transmembrane region" description="Helical" evidence="9">
    <location>
        <begin position="211"/>
        <end position="230"/>
    </location>
</feature>
<evidence type="ECO:0000313" key="11">
    <source>
        <dbReference type="Proteomes" id="UP000008312"/>
    </source>
</evidence>
<evidence type="ECO:0000256" key="6">
    <source>
        <dbReference type="ARBA" id="ARBA00022989"/>
    </source>
</evidence>
<dbReference type="EMBL" id="FN668661">
    <property type="protein sequence ID" value="CBK23604.2"/>
    <property type="molecule type" value="Genomic_DNA"/>
</dbReference>
<keyword evidence="3" id="KW-0813">Transport</keyword>
<dbReference type="InParanoid" id="D8M605"/>
<reference evidence="10" key="1">
    <citation type="submission" date="2010-02" db="EMBL/GenBank/DDBJ databases">
        <title>Sequencing and annotation of the Blastocystis hominis genome.</title>
        <authorList>
            <person name="Wincker P."/>
        </authorList>
    </citation>
    <scope>NUCLEOTIDE SEQUENCE</scope>
    <source>
        <strain evidence="10">Singapore isolate B</strain>
    </source>
</reference>
<dbReference type="OrthoDB" id="422156at2759"/>
<dbReference type="Proteomes" id="UP000008312">
    <property type="component" value="Unassembled WGS sequence"/>
</dbReference>
<dbReference type="GO" id="GO:0048219">
    <property type="term" value="P:inter-Golgi cisterna vesicle-mediated transport"/>
    <property type="evidence" value="ECO:0007669"/>
    <property type="project" value="TreeGrafter"/>
</dbReference>
<accession>D8M605</accession>
<proteinExistence type="inferred from homology"/>
<dbReference type="GO" id="GO:0031201">
    <property type="term" value="C:SNARE complex"/>
    <property type="evidence" value="ECO:0007669"/>
    <property type="project" value="TreeGrafter"/>
</dbReference>
<dbReference type="GO" id="GO:0006906">
    <property type="term" value="P:vesicle fusion"/>
    <property type="evidence" value="ECO:0007669"/>
    <property type="project" value="TreeGrafter"/>
</dbReference>
<dbReference type="AlphaFoldDB" id="D8M605"/>
<name>D8M605_BLAHO</name>
<evidence type="ECO:0000256" key="8">
    <source>
        <dbReference type="ARBA" id="ARBA00023136"/>
    </source>
</evidence>
<dbReference type="GO" id="GO:0005797">
    <property type="term" value="C:Golgi medial cisterna"/>
    <property type="evidence" value="ECO:0007669"/>
    <property type="project" value="TreeGrafter"/>
</dbReference>
<dbReference type="GO" id="GO:0015031">
    <property type="term" value="P:protein transport"/>
    <property type="evidence" value="ECO:0007669"/>
    <property type="project" value="UniProtKB-KW"/>
</dbReference>
<dbReference type="InterPro" id="IPR023601">
    <property type="entry name" value="Golgi_SNAP_su1"/>
</dbReference>
<comment type="similarity">
    <text evidence="2">Belongs to the GOSR1 family.</text>
</comment>
<dbReference type="GO" id="GO:0005801">
    <property type="term" value="C:cis-Golgi network"/>
    <property type="evidence" value="ECO:0007669"/>
    <property type="project" value="InterPro"/>
</dbReference>
<keyword evidence="4 9" id="KW-0812">Transmembrane</keyword>